<sequence>MHSRPFSGRFARAAETAAEAVAQEGVHGLGIDEGVPLTEKTKRLSELKAMASDHSAKEGGVQVKEYVYGKYVVAISVEHGIPAQNIDRSIRPADYPVDEQHLNRELHLGPLKDRLSRPLSWDTFRAMGLPPRSNLPLARWKGWSRWKGNGGRMGISKIDRVL</sequence>
<comment type="caution">
    <text evidence="1">The sequence shown here is derived from an EMBL/GenBank/DDBJ whole genome shotgun (WGS) entry which is preliminary data.</text>
</comment>
<dbReference type="OrthoDB" id="2447010at2759"/>
<evidence type="ECO:0000313" key="2">
    <source>
        <dbReference type="Proteomes" id="UP000268093"/>
    </source>
</evidence>
<organism evidence="1 2">
    <name type="scientific">Jimgerdemannia flammicorona</name>
    <dbReference type="NCBI Taxonomy" id="994334"/>
    <lineage>
        <taxon>Eukaryota</taxon>
        <taxon>Fungi</taxon>
        <taxon>Fungi incertae sedis</taxon>
        <taxon>Mucoromycota</taxon>
        <taxon>Mucoromycotina</taxon>
        <taxon>Endogonomycetes</taxon>
        <taxon>Endogonales</taxon>
        <taxon>Endogonaceae</taxon>
        <taxon>Jimgerdemannia</taxon>
    </lineage>
</organism>
<dbReference type="Proteomes" id="UP000268093">
    <property type="component" value="Unassembled WGS sequence"/>
</dbReference>
<dbReference type="AlphaFoldDB" id="A0A433A0G2"/>
<dbReference type="EMBL" id="RBNI01022583">
    <property type="protein sequence ID" value="RUO96221.1"/>
    <property type="molecule type" value="Genomic_DNA"/>
</dbReference>
<reference evidence="1 2" key="1">
    <citation type="journal article" date="2018" name="New Phytol.">
        <title>Phylogenomics of Endogonaceae and evolution of mycorrhizas within Mucoromycota.</title>
        <authorList>
            <person name="Chang Y."/>
            <person name="Desiro A."/>
            <person name="Na H."/>
            <person name="Sandor L."/>
            <person name="Lipzen A."/>
            <person name="Clum A."/>
            <person name="Barry K."/>
            <person name="Grigoriev I.V."/>
            <person name="Martin F.M."/>
            <person name="Stajich J.E."/>
            <person name="Smith M.E."/>
            <person name="Bonito G."/>
            <person name="Spatafora J.W."/>
        </authorList>
    </citation>
    <scope>NUCLEOTIDE SEQUENCE [LARGE SCALE GENOMIC DNA]</scope>
    <source>
        <strain evidence="1 2">GMNB39</strain>
    </source>
</reference>
<proteinExistence type="predicted"/>
<accession>A0A433A0G2</accession>
<name>A0A433A0G2_9FUNG</name>
<evidence type="ECO:0000313" key="1">
    <source>
        <dbReference type="EMBL" id="RUO96221.1"/>
    </source>
</evidence>
<protein>
    <submittedName>
        <fullName evidence="1">Uncharacterized protein</fullName>
    </submittedName>
</protein>
<gene>
    <name evidence="1" type="ORF">BC936DRAFT_142401</name>
</gene>
<keyword evidence="2" id="KW-1185">Reference proteome</keyword>